<keyword evidence="1" id="KW-0805">Transcription regulation</keyword>
<evidence type="ECO:0000259" key="7">
    <source>
        <dbReference type="PROSITE" id="PS50252"/>
    </source>
</evidence>
<feature type="region of interest" description="Disordered" evidence="6">
    <location>
        <begin position="191"/>
        <end position="219"/>
    </location>
</feature>
<accession>A0A1I7TC21</accession>
<keyword evidence="8" id="KW-1185">Reference proteome</keyword>
<dbReference type="PANTHER" id="PTHR11267">
    <property type="entry name" value="T-BOX PROTEIN-RELATED"/>
    <property type="match status" value="1"/>
</dbReference>
<dbReference type="InterPro" id="IPR046360">
    <property type="entry name" value="T-box_DNA-bd"/>
</dbReference>
<dbReference type="WBParaSite" id="Csp11.Scaffold577.g4479.t2">
    <property type="protein sequence ID" value="Csp11.Scaffold577.g4479.t2"/>
    <property type="gene ID" value="Csp11.Scaffold577.g4479"/>
</dbReference>
<dbReference type="Proteomes" id="UP000095282">
    <property type="component" value="Unplaced"/>
</dbReference>
<sequence>MSSQLSSGSLTVTLLNQDLYESIRPETMEQVLNKTGRMFFPEPTFKFDGLDPDAEYKMAIRFDKISDKKLKYKKGNFEETNIESILPRQSAIFHHPSNTNSGEWWTDEIVKFSLFVTNHASNQPDNGILLESLCKYETVLLVQKVDKKSTKIDQPLGDPLEFRFSSLQFVTSTGYHSRNIVKFKSAQNKYSCRDGKQKRKQNAGTNTASKKSKHSGGLSVSNFPTNSNFPANGPVLIPAVNQPVYNGLVPMNTPHQAFPYPNQNMFPINYNHPIQTPYPIYPYMNQNQPPYQYPEIRFGTTLEFFSIWRDAVSCFWCKTTLKISKINSHPHNRCFAAEQQLDAISQREYRKMFDAYWKKKKRHITKMTTKGAVLQDQHLTSILQFFAQQSFLSPPDSLYLIFFLVIFS</sequence>
<dbReference type="GO" id="GO:0005634">
    <property type="term" value="C:nucleus"/>
    <property type="evidence" value="ECO:0007669"/>
    <property type="project" value="UniProtKB-SubCell"/>
</dbReference>
<dbReference type="InterPro" id="IPR036960">
    <property type="entry name" value="T-box_sf"/>
</dbReference>
<dbReference type="PANTHER" id="PTHR11267:SF165">
    <property type="entry name" value="T-BOX TRANSCRIPTION FACTOR TBX-35"/>
    <property type="match status" value="1"/>
</dbReference>
<dbReference type="GO" id="GO:0000981">
    <property type="term" value="F:DNA-binding transcription factor activity, RNA polymerase II-specific"/>
    <property type="evidence" value="ECO:0007669"/>
    <property type="project" value="TreeGrafter"/>
</dbReference>
<keyword evidence="3" id="KW-0804">Transcription</keyword>
<keyword evidence="2 5" id="KW-0238">DNA-binding</keyword>
<evidence type="ECO:0000313" key="8">
    <source>
        <dbReference type="Proteomes" id="UP000095282"/>
    </source>
</evidence>
<dbReference type="GO" id="GO:0000785">
    <property type="term" value="C:chromatin"/>
    <property type="evidence" value="ECO:0007669"/>
    <property type="project" value="TreeGrafter"/>
</dbReference>
<dbReference type="GO" id="GO:0001708">
    <property type="term" value="P:cell fate specification"/>
    <property type="evidence" value="ECO:0007669"/>
    <property type="project" value="TreeGrafter"/>
</dbReference>
<dbReference type="Gene3D" id="2.60.40.820">
    <property type="entry name" value="Transcription factor, T-box"/>
    <property type="match status" value="1"/>
</dbReference>
<reference evidence="9" key="1">
    <citation type="submission" date="2016-11" db="UniProtKB">
        <authorList>
            <consortium name="WormBaseParasite"/>
        </authorList>
    </citation>
    <scope>IDENTIFICATION</scope>
</reference>
<dbReference type="STRING" id="1561998.A0A1I7TC21"/>
<dbReference type="Pfam" id="PF00907">
    <property type="entry name" value="T-box"/>
    <property type="match status" value="1"/>
</dbReference>
<evidence type="ECO:0000256" key="2">
    <source>
        <dbReference type="ARBA" id="ARBA00023125"/>
    </source>
</evidence>
<evidence type="ECO:0000256" key="5">
    <source>
        <dbReference type="PROSITE-ProRule" id="PRU00201"/>
    </source>
</evidence>
<evidence type="ECO:0000256" key="4">
    <source>
        <dbReference type="ARBA" id="ARBA00023242"/>
    </source>
</evidence>
<organism evidence="8 9">
    <name type="scientific">Caenorhabditis tropicalis</name>
    <dbReference type="NCBI Taxonomy" id="1561998"/>
    <lineage>
        <taxon>Eukaryota</taxon>
        <taxon>Metazoa</taxon>
        <taxon>Ecdysozoa</taxon>
        <taxon>Nematoda</taxon>
        <taxon>Chromadorea</taxon>
        <taxon>Rhabditida</taxon>
        <taxon>Rhabditina</taxon>
        <taxon>Rhabditomorpha</taxon>
        <taxon>Rhabditoidea</taxon>
        <taxon>Rhabditidae</taxon>
        <taxon>Peloderinae</taxon>
        <taxon>Caenorhabditis</taxon>
    </lineage>
</organism>
<keyword evidence="4 5" id="KW-0539">Nucleus</keyword>
<dbReference type="GO" id="GO:0000978">
    <property type="term" value="F:RNA polymerase II cis-regulatory region sequence-specific DNA binding"/>
    <property type="evidence" value="ECO:0007669"/>
    <property type="project" value="InterPro"/>
</dbReference>
<proteinExistence type="predicted"/>
<dbReference type="GO" id="GO:0045893">
    <property type="term" value="P:positive regulation of DNA-templated transcription"/>
    <property type="evidence" value="ECO:0007669"/>
    <property type="project" value="InterPro"/>
</dbReference>
<evidence type="ECO:0000256" key="6">
    <source>
        <dbReference type="SAM" id="MobiDB-lite"/>
    </source>
</evidence>
<dbReference type="InterPro" id="IPR001699">
    <property type="entry name" value="TF_T-box"/>
</dbReference>
<comment type="caution">
    <text evidence="5">Lacks conserved residue(s) required for the propagation of feature annotation.</text>
</comment>
<evidence type="ECO:0000256" key="1">
    <source>
        <dbReference type="ARBA" id="ARBA00023015"/>
    </source>
</evidence>
<protein>
    <submittedName>
        <fullName evidence="9">T-box domain-containing protein</fullName>
    </submittedName>
</protein>
<dbReference type="CDD" id="cd00182">
    <property type="entry name" value="T-box"/>
    <property type="match status" value="1"/>
</dbReference>
<name>A0A1I7TC21_9PELO</name>
<dbReference type="PROSITE" id="PS50252">
    <property type="entry name" value="TBOX_3"/>
    <property type="match status" value="1"/>
</dbReference>
<dbReference type="AlphaFoldDB" id="A0A1I7TC21"/>
<dbReference type="SMART" id="SM00425">
    <property type="entry name" value="TBOX"/>
    <property type="match status" value="1"/>
</dbReference>
<evidence type="ECO:0000256" key="3">
    <source>
        <dbReference type="ARBA" id="ARBA00023163"/>
    </source>
</evidence>
<dbReference type="SUPFAM" id="SSF49417">
    <property type="entry name" value="p53-like transcription factors"/>
    <property type="match status" value="1"/>
</dbReference>
<feature type="domain" description="T-box" evidence="7">
    <location>
        <begin position="14"/>
        <end position="191"/>
    </location>
</feature>
<comment type="subcellular location">
    <subcellularLocation>
        <location evidence="5">Nucleus</location>
    </subcellularLocation>
</comment>
<dbReference type="InterPro" id="IPR008967">
    <property type="entry name" value="p53-like_TF_DNA-bd_sf"/>
</dbReference>
<evidence type="ECO:0000313" key="9">
    <source>
        <dbReference type="WBParaSite" id="Csp11.Scaffold577.g4479.t2"/>
    </source>
</evidence>
<dbReference type="PRINTS" id="PR00937">
    <property type="entry name" value="TBOX"/>
</dbReference>